<dbReference type="InterPro" id="IPR021115">
    <property type="entry name" value="Pyridoxal-P_BS"/>
</dbReference>
<dbReference type="InterPro" id="IPR015422">
    <property type="entry name" value="PyrdxlP-dep_Trfase_small"/>
</dbReference>
<dbReference type="PANTHER" id="PTHR11999">
    <property type="entry name" value="GROUP II PYRIDOXAL-5-PHOSPHATE DECARBOXYLASE"/>
    <property type="match status" value="1"/>
</dbReference>
<dbReference type="SUPFAM" id="SSF53383">
    <property type="entry name" value="PLP-dependent transferases"/>
    <property type="match status" value="1"/>
</dbReference>
<comment type="caution">
    <text evidence="6">The sequence shown here is derived from an EMBL/GenBank/DDBJ whole genome shotgun (WGS) entry which is preliminary data.</text>
</comment>
<evidence type="ECO:0000313" key="7">
    <source>
        <dbReference type="Proteomes" id="UP001479436"/>
    </source>
</evidence>
<dbReference type="Proteomes" id="UP001479436">
    <property type="component" value="Unassembled WGS sequence"/>
</dbReference>
<keyword evidence="3 5" id="KW-0663">Pyridoxal phosphate</keyword>
<dbReference type="Pfam" id="PF00282">
    <property type="entry name" value="Pyridoxal_deC"/>
    <property type="match status" value="1"/>
</dbReference>
<dbReference type="PRINTS" id="PR00800">
    <property type="entry name" value="YHDCRBOXLASE"/>
</dbReference>
<evidence type="ECO:0000256" key="1">
    <source>
        <dbReference type="ARBA" id="ARBA00001933"/>
    </source>
</evidence>
<sequence length="480" mass="53104">MDVDPKVLREQFQKIVELAVLRHENLHQLRTLPEVSASDVVAQDAVLLEEKLPLNSQSLEATMKEIFDQILPRLANGAGPKWFGLITGGVTPAALLGDWLTPVYDQNLILHSPKESISTVIEQHALDMVLDLCNISRARFPGKTLTTGASASNVLALAHGRQWVCATRWGIDPSEDGLCGKVIKVLGIKVHASVVKAMSVTGLGRRNYVEVSGDQNAITWDFEKLESLLKEYQENDSTGAIVVAGFGEVNTGAFVADIPKVRELCDKYQAWLHIDAAFGMYARATKTYAHLAPHLELADSITSDGHKWLNVPYDCGLFYTRYLDVSLQVFGGVKAAYLATTPDDSTPNPMSTNIESSRRFRALPLYMSLKTYGAEGYAHMFESNCLFAQKLADWLQQHPSYEILSPCYLNIVLFRSKVKEWSGQDGNQKLIDALKATGDIYVTATAWNGQEAIRAAISNWRTNIERDFEVVTKALAKVIA</sequence>
<evidence type="ECO:0008006" key="8">
    <source>
        <dbReference type="Google" id="ProtNLM"/>
    </source>
</evidence>
<proteinExistence type="inferred from homology"/>
<evidence type="ECO:0000256" key="3">
    <source>
        <dbReference type="ARBA" id="ARBA00022898"/>
    </source>
</evidence>
<dbReference type="Gene3D" id="3.90.1150.10">
    <property type="entry name" value="Aspartate Aminotransferase, domain 1"/>
    <property type="match status" value="1"/>
</dbReference>
<dbReference type="EMBL" id="JASJQH010000440">
    <property type="protein sequence ID" value="KAK9764379.1"/>
    <property type="molecule type" value="Genomic_DNA"/>
</dbReference>
<keyword evidence="7" id="KW-1185">Reference proteome</keyword>
<dbReference type="PROSITE" id="PS00392">
    <property type="entry name" value="DDC_GAD_HDC_YDC"/>
    <property type="match status" value="1"/>
</dbReference>
<protein>
    <recommendedName>
        <fullName evidence="8">Tyrosine decarboxylase</fullName>
    </recommendedName>
</protein>
<evidence type="ECO:0000313" key="6">
    <source>
        <dbReference type="EMBL" id="KAK9764379.1"/>
    </source>
</evidence>
<comment type="cofactor">
    <cofactor evidence="1 5">
        <name>pyridoxal 5'-phosphate</name>
        <dbReference type="ChEBI" id="CHEBI:597326"/>
    </cofactor>
</comment>
<organism evidence="6 7">
    <name type="scientific">Basidiobolus ranarum</name>
    <dbReference type="NCBI Taxonomy" id="34480"/>
    <lineage>
        <taxon>Eukaryota</taxon>
        <taxon>Fungi</taxon>
        <taxon>Fungi incertae sedis</taxon>
        <taxon>Zoopagomycota</taxon>
        <taxon>Entomophthoromycotina</taxon>
        <taxon>Basidiobolomycetes</taxon>
        <taxon>Basidiobolales</taxon>
        <taxon>Basidiobolaceae</taxon>
        <taxon>Basidiobolus</taxon>
    </lineage>
</organism>
<comment type="similarity">
    <text evidence="2 5">Belongs to the group II decarboxylase family.</text>
</comment>
<keyword evidence="4 5" id="KW-0456">Lyase</keyword>
<evidence type="ECO:0000256" key="4">
    <source>
        <dbReference type="ARBA" id="ARBA00023239"/>
    </source>
</evidence>
<accession>A0ABR2WSC4</accession>
<dbReference type="PANTHER" id="PTHR11999:SF165">
    <property type="entry name" value="DECARBOXYLASE, PUTATIVE (AFU_ORTHOLOGUE AFUA_2G04980)-RELATED"/>
    <property type="match status" value="1"/>
</dbReference>
<dbReference type="InterPro" id="IPR015424">
    <property type="entry name" value="PyrdxlP-dep_Trfase"/>
</dbReference>
<dbReference type="InterPro" id="IPR002129">
    <property type="entry name" value="PyrdxlP-dep_de-COase"/>
</dbReference>
<dbReference type="InterPro" id="IPR015421">
    <property type="entry name" value="PyrdxlP-dep_Trfase_major"/>
</dbReference>
<reference evidence="6 7" key="1">
    <citation type="submission" date="2023-04" db="EMBL/GenBank/DDBJ databases">
        <title>Genome of Basidiobolus ranarum AG-B5.</title>
        <authorList>
            <person name="Stajich J.E."/>
            <person name="Carter-House D."/>
            <person name="Gryganskyi A."/>
        </authorList>
    </citation>
    <scope>NUCLEOTIDE SEQUENCE [LARGE SCALE GENOMIC DNA]</scope>
    <source>
        <strain evidence="6 7">AG-B5</strain>
    </source>
</reference>
<dbReference type="Gene3D" id="3.40.640.10">
    <property type="entry name" value="Type I PLP-dependent aspartate aminotransferase-like (Major domain)"/>
    <property type="match status" value="1"/>
</dbReference>
<name>A0ABR2WSC4_9FUNG</name>
<gene>
    <name evidence="6" type="ORF">K7432_008161</name>
</gene>
<dbReference type="InterPro" id="IPR010977">
    <property type="entry name" value="Aromatic_deC"/>
</dbReference>
<evidence type="ECO:0000256" key="5">
    <source>
        <dbReference type="RuleBase" id="RU000382"/>
    </source>
</evidence>
<evidence type="ECO:0000256" key="2">
    <source>
        <dbReference type="ARBA" id="ARBA00009533"/>
    </source>
</evidence>